<protein>
    <submittedName>
        <fullName evidence="2">Uncharacterized protein</fullName>
    </submittedName>
</protein>
<evidence type="ECO:0000313" key="3">
    <source>
        <dbReference type="Proteomes" id="UP000653305"/>
    </source>
</evidence>
<dbReference type="EMBL" id="BMAC01001215">
    <property type="protein sequence ID" value="GFQ06347.1"/>
    <property type="molecule type" value="Genomic_DNA"/>
</dbReference>
<keyword evidence="3" id="KW-1185">Reference proteome</keyword>
<comment type="caution">
    <text evidence="2">The sequence shown here is derived from an EMBL/GenBank/DDBJ whole genome shotgun (WGS) entry which is preliminary data.</text>
</comment>
<evidence type="ECO:0000256" key="1">
    <source>
        <dbReference type="SAM" id="Phobius"/>
    </source>
</evidence>
<accession>A0A830D3W6</accession>
<name>A0A830D3W6_9LAMI</name>
<keyword evidence="1" id="KW-0812">Transmembrane</keyword>
<keyword evidence="1" id="KW-1133">Transmembrane helix</keyword>
<sequence>MGFDVYGPDPFVQSTPTHIALELSHGFITCFSFNMQTTVILFIFSNIYMHICVRVSVRIYFIEYSSLPLIL</sequence>
<organism evidence="2 3">
    <name type="scientific">Phtheirospermum japonicum</name>
    <dbReference type="NCBI Taxonomy" id="374723"/>
    <lineage>
        <taxon>Eukaryota</taxon>
        <taxon>Viridiplantae</taxon>
        <taxon>Streptophyta</taxon>
        <taxon>Embryophyta</taxon>
        <taxon>Tracheophyta</taxon>
        <taxon>Spermatophyta</taxon>
        <taxon>Magnoliopsida</taxon>
        <taxon>eudicotyledons</taxon>
        <taxon>Gunneridae</taxon>
        <taxon>Pentapetalae</taxon>
        <taxon>asterids</taxon>
        <taxon>lamiids</taxon>
        <taxon>Lamiales</taxon>
        <taxon>Orobanchaceae</taxon>
        <taxon>Orobanchaceae incertae sedis</taxon>
        <taxon>Phtheirospermum</taxon>
    </lineage>
</organism>
<dbReference type="AlphaFoldDB" id="A0A830D3W6"/>
<feature type="transmembrane region" description="Helical" evidence="1">
    <location>
        <begin position="26"/>
        <end position="48"/>
    </location>
</feature>
<gene>
    <name evidence="2" type="ORF">PHJA_002778700</name>
</gene>
<dbReference type="Proteomes" id="UP000653305">
    <property type="component" value="Unassembled WGS sequence"/>
</dbReference>
<proteinExistence type="predicted"/>
<keyword evidence="1" id="KW-0472">Membrane</keyword>
<evidence type="ECO:0000313" key="2">
    <source>
        <dbReference type="EMBL" id="GFQ06347.1"/>
    </source>
</evidence>
<reference evidence="2" key="1">
    <citation type="submission" date="2020-07" db="EMBL/GenBank/DDBJ databases">
        <title>Ethylene signaling mediates host invasion by parasitic plants.</title>
        <authorList>
            <person name="Yoshida S."/>
        </authorList>
    </citation>
    <scope>NUCLEOTIDE SEQUENCE</scope>
    <source>
        <strain evidence="2">Okayama</strain>
    </source>
</reference>